<dbReference type="SMART" id="SM00642">
    <property type="entry name" value="Aamy"/>
    <property type="match status" value="1"/>
</dbReference>
<dbReference type="Gene3D" id="2.60.40.10">
    <property type="entry name" value="Immunoglobulins"/>
    <property type="match status" value="1"/>
</dbReference>
<dbReference type="InterPro" id="IPR002044">
    <property type="entry name" value="CBM20"/>
</dbReference>
<dbReference type="InterPro" id="IPR013784">
    <property type="entry name" value="Carb-bd-like_fold"/>
</dbReference>
<evidence type="ECO:0000259" key="2">
    <source>
        <dbReference type="PROSITE" id="PS51166"/>
    </source>
</evidence>
<evidence type="ECO:0000313" key="4">
    <source>
        <dbReference type="Proteomes" id="UP001056681"/>
    </source>
</evidence>
<dbReference type="Proteomes" id="UP001056681">
    <property type="component" value="Chromosome"/>
</dbReference>
<keyword evidence="4" id="KW-1185">Reference proteome</keyword>
<accession>A0ABY4T1V8</accession>
<dbReference type="RefSeq" id="WP_250338654.1">
    <property type="nucleotide sequence ID" value="NZ_CP063231.1"/>
</dbReference>
<dbReference type="EMBL" id="CP063231">
    <property type="protein sequence ID" value="URL57853.1"/>
    <property type="molecule type" value="Genomic_DNA"/>
</dbReference>
<dbReference type="SUPFAM" id="SSF49452">
    <property type="entry name" value="Starch-binding domain-like"/>
    <property type="match status" value="1"/>
</dbReference>
<dbReference type="InterPro" id="IPR013783">
    <property type="entry name" value="Ig-like_fold"/>
</dbReference>
<feature type="chain" id="PRO_5046446864" evidence="1">
    <location>
        <begin position="23"/>
        <end position="536"/>
    </location>
</feature>
<feature type="domain" description="CBM20" evidence="2">
    <location>
        <begin position="439"/>
        <end position="536"/>
    </location>
</feature>
<protein>
    <submittedName>
        <fullName evidence="3">DUF1921 domain-containing protein</fullName>
    </submittedName>
</protein>
<gene>
    <name evidence="3" type="ORF">IM816_14725</name>
</gene>
<dbReference type="InterPro" id="IPR013780">
    <property type="entry name" value="Glyco_hydro_b"/>
</dbReference>
<dbReference type="InterPro" id="IPR017853">
    <property type="entry name" value="GH"/>
</dbReference>
<dbReference type="SMART" id="SM01065">
    <property type="entry name" value="CBM_2"/>
    <property type="match status" value="1"/>
</dbReference>
<dbReference type="SUPFAM" id="SSF51445">
    <property type="entry name" value="(Trans)glycosidases"/>
    <property type="match status" value="1"/>
</dbReference>
<organism evidence="3 4">
    <name type="scientific">Luteibacter flocculans</name>
    <dbReference type="NCBI Taxonomy" id="2780091"/>
    <lineage>
        <taxon>Bacteria</taxon>
        <taxon>Pseudomonadati</taxon>
        <taxon>Pseudomonadota</taxon>
        <taxon>Gammaproteobacteria</taxon>
        <taxon>Lysobacterales</taxon>
        <taxon>Rhodanobacteraceae</taxon>
        <taxon>Luteibacter</taxon>
    </lineage>
</organism>
<reference evidence="3" key="1">
    <citation type="submission" date="2020-10" db="EMBL/GenBank/DDBJ databases">
        <title>Whole-genome sequence of Luteibacter sp. EIF3.</title>
        <authorList>
            <person name="Friedrich I."/>
            <person name="Hertel R."/>
            <person name="Daniel R."/>
        </authorList>
    </citation>
    <scope>NUCLEOTIDE SEQUENCE</scope>
    <source>
        <strain evidence="3">EIF3</strain>
    </source>
</reference>
<evidence type="ECO:0000256" key="1">
    <source>
        <dbReference type="SAM" id="SignalP"/>
    </source>
</evidence>
<dbReference type="PROSITE" id="PS51166">
    <property type="entry name" value="CBM20"/>
    <property type="match status" value="1"/>
</dbReference>
<dbReference type="PANTHER" id="PTHR43447">
    <property type="entry name" value="ALPHA-AMYLASE"/>
    <property type="match status" value="1"/>
</dbReference>
<sequence length="536" mass="58979">MKYRTLGIIIAFQLACASMALAVDQSGKTPAGVRYHGGDEILLQGFHWNSVRSPEHWYTVMKERAARIADDGFSAVWMPPPWRDTSHWENKDAGTSGGGEGYFWHDFDKNGGYGTEAELRTVAAALKAANVKPIYDIVPNHHRPGVDGAGVSIPKGENRLRSDCATCDDGDPFLDGSADLNLANAANLALFDGELRSLRTEYGAEGFRFDFVRGYAGSHVDQWMRDTDDAGFCVGEYWKGPSEFPVDDPRHSKSWQDLLKAWSDESHCTVFDFALKERMQNGGVADWRFGLNGNPDPRWREVAVTFVDNHDTGPSPGQYGGQHHWPLRADLRRMAYAYILSTPGTPTVYWPDMYGDDPSTQLHDYLRRLIRLRRDAGVRAQSAVTFKVGDGGLVAVVTGDSQRLVLALNSTLLEPRDLVDDSFVPALEDDGGKVRLWHSGTASSFIVAFRCDNGNTVAGESVYAVGSSKELGQWDPARAVKLEPSAYPTWTGNITLTAAFDVEWKCLVRSDQKAVWQAGANNHVVPNAGASTKGTL</sequence>
<dbReference type="Pfam" id="PF00686">
    <property type="entry name" value="CBM_20"/>
    <property type="match status" value="1"/>
</dbReference>
<evidence type="ECO:0000313" key="3">
    <source>
        <dbReference type="EMBL" id="URL57853.1"/>
    </source>
</evidence>
<proteinExistence type="predicted"/>
<dbReference type="Gene3D" id="2.60.40.1180">
    <property type="entry name" value="Golgi alpha-mannosidase II"/>
    <property type="match status" value="1"/>
</dbReference>
<dbReference type="SUPFAM" id="SSF51011">
    <property type="entry name" value="Glycosyl hydrolase domain"/>
    <property type="match status" value="1"/>
</dbReference>
<dbReference type="Gene3D" id="3.20.20.80">
    <property type="entry name" value="Glycosidases"/>
    <property type="match status" value="1"/>
</dbReference>
<feature type="signal peptide" evidence="1">
    <location>
        <begin position="1"/>
        <end position="22"/>
    </location>
</feature>
<dbReference type="InterPro" id="IPR015165">
    <property type="entry name" value="AMT4_domain_C"/>
</dbReference>
<keyword evidence="1" id="KW-0732">Signal</keyword>
<dbReference type="InterPro" id="IPR006047">
    <property type="entry name" value="GH13_cat_dom"/>
</dbReference>
<name>A0ABY4T1V8_9GAMM</name>
<dbReference type="Pfam" id="PF09081">
    <property type="entry name" value="AMT4_dom_C"/>
    <property type="match status" value="1"/>
</dbReference>